<evidence type="ECO:0000259" key="2">
    <source>
        <dbReference type="SMART" id="SM00903"/>
    </source>
</evidence>
<feature type="domain" description="Flavin reductase like" evidence="2">
    <location>
        <begin position="1"/>
        <end position="148"/>
    </location>
</feature>
<accession>A0ABR5J1V3</accession>
<dbReference type="Pfam" id="PF01613">
    <property type="entry name" value="Flavin_Reduct"/>
    <property type="match status" value="1"/>
</dbReference>
<proteinExistence type="predicted"/>
<dbReference type="Proteomes" id="UP000037020">
    <property type="component" value="Unassembled WGS sequence"/>
</dbReference>
<dbReference type="Gene3D" id="2.30.110.10">
    <property type="entry name" value="Electron Transport, Fmn-binding Protein, Chain A"/>
    <property type="match status" value="1"/>
</dbReference>
<sequence length="160" mass="16645">MATLSAGVSVVTTDGPGGRAGLTVSAVCSVTDTPPTLLVCVNRSSRSHGVFRANEQVCVNVLGTGHEDVALAFAGRVSAEERFAVTRDAWDGSYGAPVLRGAAASVLGRVAGAVERGSHTVMFVEVDHAVLGGEGEGGLVYHRRRFHPVPAPPSARERRR</sequence>
<comment type="caution">
    <text evidence="3">The sequence shown here is derived from an EMBL/GenBank/DDBJ whole genome shotgun (WGS) entry which is preliminary data.</text>
</comment>
<dbReference type="PANTHER" id="PTHR30466:SF1">
    <property type="entry name" value="FMN REDUCTASE (NADH) RUTF"/>
    <property type="match status" value="1"/>
</dbReference>
<evidence type="ECO:0000313" key="3">
    <source>
        <dbReference type="EMBL" id="KOG87398.1"/>
    </source>
</evidence>
<name>A0ABR5J1V3_9ACTN</name>
<dbReference type="InterPro" id="IPR012349">
    <property type="entry name" value="Split_barrel_FMN-bd"/>
</dbReference>
<evidence type="ECO:0000313" key="4">
    <source>
        <dbReference type="Proteomes" id="UP000037020"/>
    </source>
</evidence>
<dbReference type="SMART" id="SM00903">
    <property type="entry name" value="Flavin_Reduct"/>
    <property type="match status" value="1"/>
</dbReference>
<protein>
    <submittedName>
        <fullName evidence="3">MFS transporter</fullName>
    </submittedName>
</protein>
<keyword evidence="1" id="KW-0560">Oxidoreductase</keyword>
<organism evidence="3 4">
    <name type="scientific">Streptomyces varsoviensis</name>
    <dbReference type="NCBI Taxonomy" id="67373"/>
    <lineage>
        <taxon>Bacteria</taxon>
        <taxon>Bacillati</taxon>
        <taxon>Actinomycetota</taxon>
        <taxon>Actinomycetes</taxon>
        <taxon>Kitasatosporales</taxon>
        <taxon>Streptomycetaceae</taxon>
        <taxon>Streptomyces</taxon>
    </lineage>
</organism>
<dbReference type="PANTHER" id="PTHR30466">
    <property type="entry name" value="FLAVIN REDUCTASE"/>
    <property type="match status" value="1"/>
</dbReference>
<dbReference type="InterPro" id="IPR002563">
    <property type="entry name" value="Flavin_Rdtase-like_dom"/>
</dbReference>
<dbReference type="InterPro" id="IPR050268">
    <property type="entry name" value="NADH-dep_flavin_reductase"/>
</dbReference>
<gene>
    <name evidence="3" type="ORF">ADK38_25665</name>
</gene>
<dbReference type="EMBL" id="LGUT01002260">
    <property type="protein sequence ID" value="KOG87398.1"/>
    <property type="molecule type" value="Genomic_DNA"/>
</dbReference>
<dbReference type="SUPFAM" id="SSF50475">
    <property type="entry name" value="FMN-binding split barrel"/>
    <property type="match status" value="1"/>
</dbReference>
<evidence type="ECO:0000256" key="1">
    <source>
        <dbReference type="ARBA" id="ARBA00023002"/>
    </source>
</evidence>
<keyword evidence="4" id="KW-1185">Reference proteome</keyword>
<reference evidence="3 4" key="1">
    <citation type="submission" date="2015-07" db="EMBL/GenBank/DDBJ databases">
        <authorList>
            <person name="Ju K.-S."/>
            <person name="Doroghazi J.R."/>
            <person name="Metcalf W.W."/>
        </authorList>
    </citation>
    <scope>NUCLEOTIDE SEQUENCE [LARGE SCALE GENOMIC DNA]</scope>
    <source>
        <strain evidence="3 4">NRRL B-3589</strain>
    </source>
</reference>